<name>A0AAD9YP33_COLKA</name>
<evidence type="ECO:0000256" key="4">
    <source>
        <dbReference type="ARBA" id="ARBA00022824"/>
    </source>
</evidence>
<evidence type="ECO:0000256" key="6">
    <source>
        <dbReference type="ARBA" id="ARBA00023136"/>
    </source>
</evidence>
<dbReference type="InterPro" id="IPR036770">
    <property type="entry name" value="Ankyrin_rpt-contain_sf"/>
</dbReference>
<dbReference type="Gene3D" id="1.25.40.20">
    <property type="entry name" value="Ankyrin repeat-containing domain"/>
    <property type="match status" value="1"/>
</dbReference>
<dbReference type="GO" id="GO:0005783">
    <property type="term" value="C:endoplasmic reticulum"/>
    <property type="evidence" value="ECO:0007669"/>
    <property type="project" value="UniProtKB-SubCell"/>
</dbReference>
<dbReference type="GO" id="GO:0016020">
    <property type="term" value="C:membrane"/>
    <property type="evidence" value="ECO:0007669"/>
    <property type="project" value="UniProtKB-SubCell"/>
</dbReference>
<evidence type="ECO:0000256" key="1">
    <source>
        <dbReference type="ARBA" id="ARBA00004173"/>
    </source>
</evidence>
<dbReference type="Proteomes" id="UP001281614">
    <property type="component" value="Unassembled WGS sequence"/>
</dbReference>
<sequence>YAKDFSIVFVHGLFGGSCSTWTASSPQQGPSVLWPKQLLPIDLACTPCRILTYGYDSTIWKPTTNAGSGSIWLHAANLTQSLASERRSCPGRPLIFVAHSLGGLIVKDMLLTAKDSPNVDYNQLTEDTASVLFLGTPHRGSKSADFGSVIAGVLRVVSPTNVNSRLIDQLRPSNGELGRIERSFPGFLERRKQHSSPVHVACFMEMNTMRGFRNYVVDERSSTIDGYMRIPIDADHSAMAKFESRENQSYRNFLIHDAIFDDDTEALRRILGSGCFNLNDTVVAPGVGPAICFAAHFGSVNTFKMLAEHRDVNIDIEDPEHHQRPLFRAVKSESGDGRHLAIVRYLLDSGKVSIDAQDLYKKTALFVAAEKGIVRGVEMLLEKGADCTLKANPGMGQPDLPYAAAYEEQSKYRPGSKMYDRYTKILALLEPYAARCSARHCVTGGVDMNSVYTNRTDEIPFLEKMSKEVRRLYTYMLREKETLLWAAISYYISIYA</sequence>
<evidence type="ECO:0000313" key="8">
    <source>
        <dbReference type="EMBL" id="KAK2772127.1"/>
    </source>
</evidence>
<comment type="caution">
    <text evidence="8">The sequence shown here is derived from an EMBL/GenBank/DDBJ whole genome shotgun (WGS) entry which is preliminary data.</text>
</comment>
<dbReference type="PANTHER" id="PTHR48182:SF2">
    <property type="entry name" value="PROTEIN SERAC1"/>
    <property type="match status" value="1"/>
</dbReference>
<dbReference type="InterPro" id="IPR052374">
    <property type="entry name" value="SERAC1"/>
</dbReference>
<gene>
    <name evidence="8" type="ORF">CKAH01_14032</name>
</gene>
<evidence type="ECO:0008006" key="10">
    <source>
        <dbReference type="Google" id="ProtNLM"/>
    </source>
</evidence>
<evidence type="ECO:0000256" key="5">
    <source>
        <dbReference type="ARBA" id="ARBA00023128"/>
    </source>
</evidence>
<keyword evidence="5" id="KW-0496">Mitochondrion</keyword>
<dbReference type="AlphaFoldDB" id="A0AAD9YP33"/>
<protein>
    <recommendedName>
        <fullName evidence="10">DUF676 domain-containing protein</fullName>
    </recommendedName>
</protein>
<dbReference type="InterPro" id="IPR002110">
    <property type="entry name" value="Ankyrin_rpt"/>
</dbReference>
<feature type="repeat" description="ANK" evidence="7">
    <location>
        <begin position="360"/>
        <end position="392"/>
    </location>
</feature>
<feature type="non-terminal residue" evidence="8">
    <location>
        <position position="1"/>
    </location>
</feature>
<dbReference type="EMBL" id="VYYT01000071">
    <property type="protein sequence ID" value="KAK2772127.1"/>
    <property type="molecule type" value="Genomic_DNA"/>
</dbReference>
<keyword evidence="4" id="KW-0256">Endoplasmic reticulum</keyword>
<dbReference type="GO" id="GO:0005739">
    <property type="term" value="C:mitochondrion"/>
    <property type="evidence" value="ECO:0007669"/>
    <property type="project" value="UniProtKB-SubCell"/>
</dbReference>
<keyword evidence="7" id="KW-0040">ANK repeat</keyword>
<dbReference type="SUPFAM" id="SSF48403">
    <property type="entry name" value="Ankyrin repeat"/>
    <property type="match status" value="1"/>
</dbReference>
<dbReference type="SMART" id="SM00248">
    <property type="entry name" value="ANK"/>
    <property type="match status" value="4"/>
</dbReference>
<dbReference type="InterPro" id="IPR029058">
    <property type="entry name" value="AB_hydrolase_fold"/>
</dbReference>
<accession>A0AAD9YP33</accession>
<proteinExistence type="predicted"/>
<evidence type="ECO:0000256" key="3">
    <source>
        <dbReference type="ARBA" id="ARBA00004370"/>
    </source>
</evidence>
<dbReference type="Pfam" id="PF12796">
    <property type="entry name" value="Ank_2"/>
    <property type="match status" value="1"/>
</dbReference>
<evidence type="ECO:0000256" key="2">
    <source>
        <dbReference type="ARBA" id="ARBA00004240"/>
    </source>
</evidence>
<keyword evidence="6" id="KW-0472">Membrane</keyword>
<dbReference type="SUPFAM" id="SSF53474">
    <property type="entry name" value="alpha/beta-Hydrolases"/>
    <property type="match status" value="1"/>
</dbReference>
<organism evidence="8 9">
    <name type="scientific">Colletotrichum kahawae</name>
    <name type="common">Coffee berry disease fungus</name>
    <dbReference type="NCBI Taxonomy" id="34407"/>
    <lineage>
        <taxon>Eukaryota</taxon>
        <taxon>Fungi</taxon>
        <taxon>Dikarya</taxon>
        <taxon>Ascomycota</taxon>
        <taxon>Pezizomycotina</taxon>
        <taxon>Sordariomycetes</taxon>
        <taxon>Hypocreomycetidae</taxon>
        <taxon>Glomerellales</taxon>
        <taxon>Glomerellaceae</taxon>
        <taxon>Colletotrichum</taxon>
        <taxon>Colletotrichum gloeosporioides species complex</taxon>
    </lineage>
</organism>
<comment type="subcellular location">
    <subcellularLocation>
        <location evidence="2">Endoplasmic reticulum</location>
    </subcellularLocation>
    <subcellularLocation>
        <location evidence="3">Membrane</location>
    </subcellularLocation>
    <subcellularLocation>
        <location evidence="1">Mitochondrion</location>
    </subcellularLocation>
</comment>
<dbReference type="PROSITE" id="PS50088">
    <property type="entry name" value="ANK_REPEAT"/>
    <property type="match status" value="1"/>
</dbReference>
<dbReference type="Gene3D" id="3.40.50.1820">
    <property type="entry name" value="alpha/beta hydrolase"/>
    <property type="match status" value="1"/>
</dbReference>
<evidence type="ECO:0000313" key="9">
    <source>
        <dbReference type="Proteomes" id="UP001281614"/>
    </source>
</evidence>
<dbReference type="PANTHER" id="PTHR48182">
    <property type="entry name" value="PROTEIN SERAC1"/>
    <property type="match status" value="1"/>
</dbReference>
<reference evidence="8" key="1">
    <citation type="submission" date="2023-02" db="EMBL/GenBank/DDBJ databases">
        <title>Colletotrichum kahawae CIFC_Que2 genome sequencing and assembly.</title>
        <authorList>
            <person name="Baroncelli R."/>
        </authorList>
    </citation>
    <scope>NUCLEOTIDE SEQUENCE</scope>
    <source>
        <strain evidence="8">CIFC_Que2</strain>
    </source>
</reference>
<keyword evidence="9" id="KW-1185">Reference proteome</keyword>
<evidence type="ECO:0000256" key="7">
    <source>
        <dbReference type="PROSITE-ProRule" id="PRU00023"/>
    </source>
</evidence>